<accession>A0A2G9YVK6</accession>
<dbReference type="GO" id="GO:0005737">
    <property type="term" value="C:cytoplasm"/>
    <property type="evidence" value="ECO:0007669"/>
    <property type="project" value="UniProtKB-SubCell"/>
</dbReference>
<dbReference type="GO" id="GO:0004139">
    <property type="term" value="F:deoxyribose-phosphate aldolase activity"/>
    <property type="evidence" value="ECO:0007669"/>
    <property type="project" value="UniProtKB-UniRule"/>
</dbReference>
<dbReference type="Proteomes" id="UP000230273">
    <property type="component" value="Unassembled WGS sequence"/>
</dbReference>
<feature type="active site" description="Schiff-base intermediate with acetaldehyde" evidence="6">
    <location>
        <position position="148"/>
    </location>
</feature>
<evidence type="ECO:0000313" key="7">
    <source>
        <dbReference type="EMBL" id="PIP23286.1"/>
    </source>
</evidence>
<comment type="similarity">
    <text evidence="1 6">Belongs to the DeoC/FbaB aldolase family. DeoC type 1 subfamily.</text>
</comment>
<dbReference type="InterPro" id="IPR002915">
    <property type="entry name" value="DeoC/FbaB/LacD_aldolase"/>
</dbReference>
<protein>
    <recommendedName>
        <fullName evidence="6">Deoxyribose-phosphate aldolase</fullName>
        <shortName evidence="6">DERA</shortName>
        <ecNumber evidence="6">4.1.2.4</ecNumber>
    </recommendedName>
    <alternativeName>
        <fullName evidence="6">2-deoxy-D-ribose 5-phosphate aldolase</fullName>
    </alternativeName>
    <alternativeName>
        <fullName evidence="6">Phosphodeoxyriboaldolase</fullName>
        <shortName evidence="6">Deoxyriboaldolase</shortName>
    </alternativeName>
</protein>
<name>A0A2G9YVK6_9BACT</name>
<dbReference type="InterPro" id="IPR011343">
    <property type="entry name" value="DeoC"/>
</dbReference>
<evidence type="ECO:0000256" key="2">
    <source>
        <dbReference type="ARBA" id="ARBA00022490"/>
    </source>
</evidence>
<comment type="function">
    <text evidence="6">Catalyzes a reversible aldol reaction between acetaldehyde and D-glyceraldehyde 3-phosphate to generate 2-deoxy-D-ribose 5-phosphate.</text>
</comment>
<dbReference type="PIRSF" id="PIRSF001357">
    <property type="entry name" value="DeoC"/>
    <property type="match status" value="1"/>
</dbReference>
<dbReference type="GO" id="GO:0009264">
    <property type="term" value="P:deoxyribonucleotide catabolic process"/>
    <property type="evidence" value="ECO:0007669"/>
    <property type="project" value="UniProtKB-UniRule"/>
</dbReference>
<dbReference type="HAMAP" id="MF_00114">
    <property type="entry name" value="DeoC_type1"/>
    <property type="match status" value="1"/>
</dbReference>
<comment type="subcellular location">
    <subcellularLocation>
        <location evidence="6">Cytoplasm</location>
    </subcellularLocation>
</comment>
<feature type="active site" description="Proton donor/acceptor" evidence="6">
    <location>
        <position position="181"/>
    </location>
</feature>
<dbReference type="SUPFAM" id="SSF51569">
    <property type="entry name" value="Aldolase"/>
    <property type="match status" value="1"/>
</dbReference>
<dbReference type="GO" id="GO:0016052">
    <property type="term" value="P:carbohydrate catabolic process"/>
    <property type="evidence" value="ECO:0007669"/>
    <property type="project" value="TreeGrafter"/>
</dbReference>
<dbReference type="EC" id="4.1.2.4" evidence="6"/>
<gene>
    <name evidence="6 7" type="primary">deoC</name>
    <name evidence="7" type="ORF">COX36_04175</name>
</gene>
<dbReference type="SMART" id="SM01133">
    <property type="entry name" value="DeoC"/>
    <property type="match status" value="1"/>
</dbReference>
<evidence type="ECO:0000256" key="4">
    <source>
        <dbReference type="ARBA" id="ARBA00023270"/>
    </source>
</evidence>
<evidence type="ECO:0000256" key="3">
    <source>
        <dbReference type="ARBA" id="ARBA00023239"/>
    </source>
</evidence>
<dbReference type="UniPathway" id="UPA00002">
    <property type="reaction ID" value="UER00468"/>
</dbReference>
<evidence type="ECO:0000256" key="6">
    <source>
        <dbReference type="HAMAP-Rule" id="MF_00114"/>
    </source>
</evidence>
<dbReference type="NCBIfam" id="TIGR00126">
    <property type="entry name" value="deoC"/>
    <property type="match status" value="1"/>
</dbReference>
<dbReference type="AlphaFoldDB" id="A0A2G9YVK6"/>
<evidence type="ECO:0000256" key="5">
    <source>
        <dbReference type="ARBA" id="ARBA00048791"/>
    </source>
</evidence>
<dbReference type="Gene3D" id="3.20.20.70">
    <property type="entry name" value="Aldolase class I"/>
    <property type="match status" value="1"/>
</dbReference>
<evidence type="ECO:0000313" key="8">
    <source>
        <dbReference type="Proteomes" id="UP000230273"/>
    </source>
</evidence>
<dbReference type="GO" id="GO:0006018">
    <property type="term" value="P:2-deoxyribose 1-phosphate catabolic process"/>
    <property type="evidence" value="ECO:0007669"/>
    <property type="project" value="UniProtKB-UniRule"/>
</dbReference>
<keyword evidence="4 6" id="KW-0704">Schiff base</keyword>
<evidence type="ECO:0000256" key="1">
    <source>
        <dbReference type="ARBA" id="ARBA00010936"/>
    </source>
</evidence>
<comment type="catalytic activity">
    <reaction evidence="5 6">
        <text>2-deoxy-D-ribose 5-phosphate = D-glyceraldehyde 3-phosphate + acetaldehyde</text>
        <dbReference type="Rhea" id="RHEA:12821"/>
        <dbReference type="ChEBI" id="CHEBI:15343"/>
        <dbReference type="ChEBI" id="CHEBI:59776"/>
        <dbReference type="ChEBI" id="CHEBI:62877"/>
        <dbReference type="EC" id="4.1.2.4"/>
    </reaction>
</comment>
<dbReference type="EMBL" id="PCRP01000067">
    <property type="protein sequence ID" value="PIP23286.1"/>
    <property type="molecule type" value="Genomic_DNA"/>
</dbReference>
<organism evidence="7 8">
    <name type="scientific">Candidatus Nealsonbacteria bacterium CG23_combo_of_CG06-09_8_20_14_all_38_19</name>
    <dbReference type="NCBI Taxonomy" id="1974721"/>
    <lineage>
        <taxon>Bacteria</taxon>
        <taxon>Candidatus Nealsoniibacteriota</taxon>
    </lineage>
</organism>
<dbReference type="InterPro" id="IPR028581">
    <property type="entry name" value="DeoC_typeI"/>
</dbReference>
<proteinExistence type="inferred from homology"/>
<comment type="caution">
    <text evidence="7">The sequence shown here is derived from an EMBL/GenBank/DDBJ whole genome shotgun (WGS) entry which is preliminary data.</text>
</comment>
<dbReference type="InterPro" id="IPR013785">
    <property type="entry name" value="Aldolase_TIM"/>
</dbReference>
<keyword evidence="3 6" id="KW-0456">Lyase</keyword>
<dbReference type="PANTHER" id="PTHR10889:SF1">
    <property type="entry name" value="DEOXYRIBOSE-PHOSPHATE ALDOLASE"/>
    <property type="match status" value="1"/>
</dbReference>
<feature type="active site" description="Proton donor/acceptor" evidence="6">
    <location>
        <position position="89"/>
    </location>
</feature>
<comment type="pathway">
    <text evidence="6">Carbohydrate degradation; 2-deoxy-D-ribose 1-phosphate degradation; D-glyceraldehyde 3-phosphate and acetaldehyde from 2-deoxy-alpha-D-ribose 1-phosphate: step 2/2.</text>
</comment>
<sequence length="230" mass="24936">MDVAKIIDQTFLKRDATEEEVEAVAEETKEYDFRGLCVFPVHTKIAKEVLAGSGVKVTTLIDEPTGASSHEARMKMVKIAKDAGSDEVDVVMKIDDFKNGKYEEVLADLKEITKILPTKVIIGSGYLTDEEIKKASEIVKESGAICVKTATLNDPLDNSELAEKAKHVRIMKESAPGLLVKAAGAIRTLSDLKMMVEAGADIVGTSSGVEIVNEAKGKGGELAEEWRRIE</sequence>
<reference evidence="7 8" key="1">
    <citation type="submission" date="2017-09" db="EMBL/GenBank/DDBJ databases">
        <title>Depth-based differentiation of microbial function through sediment-hosted aquifers and enrichment of novel symbionts in the deep terrestrial subsurface.</title>
        <authorList>
            <person name="Probst A.J."/>
            <person name="Ladd B."/>
            <person name="Jarett J.K."/>
            <person name="Geller-Mcgrath D.E."/>
            <person name="Sieber C.M."/>
            <person name="Emerson J.B."/>
            <person name="Anantharaman K."/>
            <person name="Thomas B.C."/>
            <person name="Malmstrom R."/>
            <person name="Stieglmeier M."/>
            <person name="Klingl A."/>
            <person name="Woyke T."/>
            <person name="Ryan C.M."/>
            <person name="Banfield J.F."/>
        </authorList>
    </citation>
    <scope>NUCLEOTIDE SEQUENCE [LARGE SCALE GENOMIC DNA]</scope>
    <source>
        <strain evidence="7">CG23_combo_of_CG06-09_8_20_14_all_38_19</strain>
    </source>
</reference>
<keyword evidence="2 6" id="KW-0963">Cytoplasm</keyword>
<dbReference type="PANTHER" id="PTHR10889">
    <property type="entry name" value="DEOXYRIBOSE-PHOSPHATE ALDOLASE"/>
    <property type="match status" value="1"/>
</dbReference>